<gene>
    <name evidence="5" type="ORF">ACEWY4_004107</name>
</gene>
<dbReference type="PROSITE" id="PS50208">
    <property type="entry name" value="CASPASE_P20"/>
    <property type="match status" value="1"/>
</dbReference>
<dbReference type="Pfam" id="PF00656">
    <property type="entry name" value="Peptidase_C14"/>
    <property type="match status" value="1"/>
</dbReference>
<dbReference type="PANTHER" id="PTHR22576:SF41">
    <property type="entry name" value="CASPASE 14, APOPTOSIS-RELATED CYSTEINE PEPTIDASE"/>
    <property type="match status" value="1"/>
</dbReference>
<dbReference type="Proteomes" id="UP001591681">
    <property type="component" value="Unassembled WGS sequence"/>
</dbReference>
<accession>A0ABD1KKU0</accession>
<comment type="similarity">
    <text evidence="1 2">Belongs to the peptidase C14A family.</text>
</comment>
<comment type="caution">
    <text evidence="5">The sequence shown here is derived from an EMBL/GenBank/DDBJ whole genome shotgun (WGS) entry which is preliminary data.</text>
</comment>
<evidence type="ECO:0000256" key="2">
    <source>
        <dbReference type="RuleBase" id="RU003971"/>
    </source>
</evidence>
<dbReference type="FunFam" id="3.40.50.1460:FF:000024">
    <property type="entry name" value="Caspase 21"/>
    <property type="match status" value="1"/>
</dbReference>
<dbReference type="InterPro" id="IPR029030">
    <property type="entry name" value="Caspase-like_dom_sf"/>
</dbReference>
<dbReference type="EMBL" id="JBHFQA010000004">
    <property type="protein sequence ID" value="KAL2099713.1"/>
    <property type="molecule type" value="Genomic_DNA"/>
</dbReference>
<reference evidence="5 6" key="1">
    <citation type="submission" date="2024-09" db="EMBL/GenBank/DDBJ databases">
        <title>A chromosome-level genome assembly of Gray's grenadier anchovy, Coilia grayii.</title>
        <authorList>
            <person name="Fu Z."/>
        </authorList>
    </citation>
    <scope>NUCLEOTIDE SEQUENCE [LARGE SCALE GENOMIC DNA]</scope>
    <source>
        <strain evidence="5">G4</strain>
        <tissue evidence="5">Muscle</tissue>
    </source>
</reference>
<dbReference type="AlphaFoldDB" id="A0ABD1KKU0"/>
<evidence type="ECO:0000256" key="1">
    <source>
        <dbReference type="ARBA" id="ARBA00010134"/>
    </source>
</evidence>
<dbReference type="InterPro" id="IPR052039">
    <property type="entry name" value="Caspase-related_regulators"/>
</dbReference>
<dbReference type="SMART" id="SM00115">
    <property type="entry name" value="CASc"/>
    <property type="match status" value="1"/>
</dbReference>
<dbReference type="InterPro" id="IPR001309">
    <property type="entry name" value="Pept_C14_p20"/>
</dbReference>
<protein>
    <recommendedName>
        <fullName evidence="7">Caspase-3-like</fullName>
    </recommendedName>
</protein>
<evidence type="ECO:0000259" key="3">
    <source>
        <dbReference type="PROSITE" id="PS50207"/>
    </source>
</evidence>
<evidence type="ECO:0000259" key="4">
    <source>
        <dbReference type="PROSITE" id="PS50208"/>
    </source>
</evidence>
<dbReference type="InterPro" id="IPR015917">
    <property type="entry name" value="Pept_C14A"/>
</dbReference>
<dbReference type="InterPro" id="IPR002138">
    <property type="entry name" value="Pept_C14_p10"/>
</dbReference>
<dbReference type="SUPFAM" id="SSF52129">
    <property type="entry name" value="Caspase-like"/>
    <property type="match status" value="1"/>
</dbReference>
<dbReference type="Gene3D" id="3.40.50.1460">
    <property type="match status" value="1"/>
</dbReference>
<proteinExistence type="inferred from homology"/>
<sequence>MPLYNKARGSLKVCNRAVIVSVGEFDHGVELTRRAAGVRSDTKRLHKVLSKLGFEVEFHNDLSAQEIYTLFKAESKKSVESCFLGIISSHGEEGVVFGADGNPVRLAQIFRLFNEPSMVDKTKLFLVQACRGHGLDDGVDVETDSASFSDEEDNVSDYLSIPVDTAVMYATAPGYGAYMNPGGSVFIQTLCTLLEEDGGRDLEINRLMTRLNYQVAYHFQARGRELAGKKEMPCFVTRLTKEVYPFRASQGNAEGELSTKRSAAVLVEEAQRPRKRSIS</sequence>
<evidence type="ECO:0000313" key="6">
    <source>
        <dbReference type="Proteomes" id="UP001591681"/>
    </source>
</evidence>
<dbReference type="PANTHER" id="PTHR22576">
    <property type="entry name" value="MUCOSA ASSOCIATED LYMPHOID TISSUE LYMPHOMA TRANSLOCATION PROTEIN 1/PARACASPASE"/>
    <property type="match status" value="1"/>
</dbReference>
<name>A0ABD1KKU0_9TELE</name>
<dbReference type="PROSITE" id="PS50207">
    <property type="entry name" value="CASPASE_P10"/>
    <property type="match status" value="1"/>
</dbReference>
<dbReference type="InterPro" id="IPR011600">
    <property type="entry name" value="Pept_C14_caspase"/>
</dbReference>
<keyword evidence="6" id="KW-1185">Reference proteome</keyword>
<feature type="domain" description="Caspase family p10" evidence="3">
    <location>
        <begin position="164"/>
        <end position="247"/>
    </location>
</feature>
<evidence type="ECO:0000313" key="5">
    <source>
        <dbReference type="EMBL" id="KAL2099713.1"/>
    </source>
</evidence>
<feature type="domain" description="Caspase family p20" evidence="4">
    <location>
        <begin position="17"/>
        <end position="134"/>
    </location>
</feature>
<dbReference type="PRINTS" id="PR00376">
    <property type="entry name" value="IL1BCENZYME"/>
</dbReference>
<organism evidence="5 6">
    <name type="scientific">Coilia grayii</name>
    <name type="common">Gray's grenadier anchovy</name>
    <dbReference type="NCBI Taxonomy" id="363190"/>
    <lineage>
        <taxon>Eukaryota</taxon>
        <taxon>Metazoa</taxon>
        <taxon>Chordata</taxon>
        <taxon>Craniata</taxon>
        <taxon>Vertebrata</taxon>
        <taxon>Euteleostomi</taxon>
        <taxon>Actinopterygii</taxon>
        <taxon>Neopterygii</taxon>
        <taxon>Teleostei</taxon>
        <taxon>Clupei</taxon>
        <taxon>Clupeiformes</taxon>
        <taxon>Clupeoidei</taxon>
        <taxon>Engraulidae</taxon>
        <taxon>Coilinae</taxon>
        <taxon>Coilia</taxon>
    </lineage>
</organism>
<evidence type="ECO:0008006" key="7">
    <source>
        <dbReference type="Google" id="ProtNLM"/>
    </source>
</evidence>